<evidence type="ECO:0000313" key="2">
    <source>
        <dbReference type="Proteomes" id="UP001237642"/>
    </source>
</evidence>
<evidence type="ECO:0000313" key="1">
    <source>
        <dbReference type="EMBL" id="KAK1399150.1"/>
    </source>
</evidence>
<organism evidence="1 2">
    <name type="scientific">Heracleum sosnowskyi</name>
    <dbReference type="NCBI Taxonomy" id="360622"/>
    <lineage>
        <taxon>Eukaryota</taxon>
        <taxon>Viridiplantae</taxon>
        <taxon>Streptophyta</taxon>
        <taxon>Embryophyta</taxon>
        <taxon>Tracheophyta</taxon>
        <taxon>Spermatophyta</taxon>
        <taxon>Magnoliopsida</taxon>
        <taxon>eudicotyledons</taxon>
        <taxon>Gunneridae</taxon>
        <taxon>Pentapetalae</taxon>
        <taxon>asterids</taxon>
        <taxon>campanulids</taxon>
        <taxon>Apiales</taxon>
        <taxon>Apiaceae</taxon>
        <taxon>Apioideae</taxon>
        <taxon>apioid superclade</taxon>
        <taxon>Tordylieae</taxon>
        <taxon>Tordyliinae</taxon>
        <taxon>Heracleum</taxon>
    </lineage>
</organism>
<dbReference type="EMBL" id="JAUIZM010000002">
    <property type="protein sequence ID" value="KAK1399150.1"/>
    <property type="molecule type" value="Genomic_DNA"/>
</dbReference>
<protein>
    <submittedName>
        <fullName evidence="1">Uncharacterized protein</fullName>
    </submittedName>
</protein>
<gene>
    <name evidence="1" type="ORF">POM88_009013</name>
</gene>
<keyword evidence="2" id="KW-1185">Reference proteome</keyword>
<name>A0AAD8N279_9APIA</name>
<sequence length="124" mass="14798">MIIQREVLGFRTPQHPSLGTNHWGGASPMLARNVPKESLEQRYEQLNTIRKRDEIFHSLDHEFFRSVNMSAYGEASRCDQSFHTPRRRGLLFELIWPRKVDGSSKKKTWFRKWDPKKKWPQGWC</sequence>
<reference evidence="1" key="1">
    <citation type="submission" date="2023-02" db="EMBL/GenBank/DDBJ databases">
        <title>Genome of toxic invasive species Heracleum sosnowskyi carries increased number of genes despite the absence of recent whole-genome duplications.</title>
        <authorList>
            <person name="Schelkunov M."/>
            <person name="Shtratnikova V."/>
            <person name="Makarenko M."/>
            <person name="Klepikova A."/>
            <person name="Omelchenko D."/>
            <person name="Novikova G."/>
            <person name="Obukhova E."/>
            <person name="Bogdanov V."/>
            <person name="Penin A."/>
            <person name="Logacheva M."/>
        </authorList>
    </citation>
    <scope>NUCLEOTIDE SEQUENCE</scope>
    <source>
        <strain evidence="1">Hsosn_3</strain>
        <tissue evidence="1">Leaf</tissue>
    </source>
</reference>
<dbReference type="AlphaFoldDB" id="A0AAD8N279"/>
<dbReference type="Proteomes" id="UP001237642">
    <property type="component" value="Unassembled WGS sequence"/>
</dbReference>
<reference evidence="1" key="2">
    <citation type="submission" date="2023-05" db="EMBL/GenBank/DDBJ databases">
        <authorList>
            <person name="Schelkunov M.I."/>
        </authorList>
    </citation>
    <scope>NUCLEOTIDE SEQUENCE</scope>
    <source>
        <strain evidence="1">Hsosn_3</strain>
        <tissue evidence="1">Leaf</tissue>
    </source>
</reference>
<accession>A0AAD8N279</accession>
<comment type="caution">
    <text evidence="1">The sequence shown here is derived from an EMBL/GenBank/DDBJ whole genome shotgun (WGS) entry which is preliminary data.</text>
</comment>
<proteinExistence type="predicted"/>